<evidence type="ECO:0000256" key="6">
    <source>
        <dbReference type="ARBA" id="ARBA00043993"/>
    </source>
</evidence>
<dbReference type="InterPro" id="IPR049453">
    <property type="entry name" value="Memb_transporter_dom"/>
</dbReference>
<keyword evidence="2" id="KW-1003">Cell membrane</keyword>
<accession>A0A8T6R488</accession>
<evidence type="ECO:0000256" key="7">
    <source>
        <dbReference type="SAM" id="Phobius"/>
    </source>
</evidence>
<dbReference type="EMBL" id="SAYU02000054">
    <property type="protein sequence ID" value="NHA69289.1"/>
    <property type="molecule type" value="Genomic_DNA"/>
</dbReference>
<dbReference type="AlphaFoldDB" id="A0A8T6R488"/>
<feature type="transmembrane region" description="Helical" evidence="7">
    <location>
        <begin position="80"/>
        <end position="99"/>
    </location>
</feature>
<name>A0A8T6R488_9MICO</name>
<keyword evidence="5 7" id="KW-0472">Membrane</keyword>
<feature type="transmembrane region" description="Helical" evidence="7">
    <location>
        <begin position="128"/>
        <end position="149"/>
    </location>
</feature>
<gene>
    <name evidence="9" type="ORF">EPD83_014690</name>
</gene>
<protein>
    <submittedName>
        <fullName evidence="9">FUSC family protein</fullName>
    </submittedName>
</protein>
<feature type="transmembrane region" description="Helical" evidence="7">
    <location>
        <begin position="521"/>
        <end position="541"/>
    </location>
</feature>
<evidence type="ECO:0000259" key="8">
    <source>
        <dbReference type="Pfam" id="PF13515"/>
    </source>
</evidence>
<feature type="transmembrane region" description="Helical" evidence="7">
    <location>
        <begin position="470"/>
        <end position="487"/>
    </location>
</feature>
<dbReference type="Proteomes" id="UP000287866">
    <property type="component" value="Unassembled WGS sequence"/>
</dbReference>
<dbReference type="RefSeq" id="WP_165566769.1">
    <property type="nucleotide sequence ID" value="NZ_SAYU02000054.1"/>
</dbReference>
<dbReference type="Pfam" id="PF13515">
    <property type="entry name" value="FUSC_2"/>
    <property type="match status" value="1"/>
</dbReference>
<feature type="transmembrane region" description="Helical" evidence="7">
    <location>
        <begin position="398"/>
        <end position="414"/>
    </location>
</feature>
<feature type="transmembrane region" description="Helical" evidence="7">
    <location>
        <begin position="21"/>
        <end position="42"/>
    </location>
</feature>
<keyword evidence="10" id="KW-1185">Reference proteome</keyword>
<feature type="transmembrane region" description="Helical" evidence="7">
    <location>
        <begin position="420"/>
        <end position="438"/>
    </location>
</feature>
<feature type="transmembrane region" description="Helical" evidence="7">
    <location>
        <begin position="48"/>
        <end position="68"/>
    </location>
</feature>
<evidence type="ECO:0000313" key="9">
    <source>
        <dbReference type="EMBL" id="NHA69289.1"/>
    </source>
</evidence>
<comment type="similarity">
    <text evidence="6">Belongs to the YccS/YhfK family.</text>
</comment>
<reference evidence="9" key="1">
    <citation type="submission" date="2020-03" db="EMBL/GenBank/DDBJ databases">
        <title>Phycicoccus flavus sp. nov., a novel endophytic actinobacterium isolated from branch of Kandelia candel.</title>
        <authorList>
            <person name="Tuo L."/>
        </authorList>
    </citation>
    <scope>NUCLEOTIDE SEQUENCE</scope>
    <source>
        <strain evidence="9">CMS6Z-2</strain>
    </source>
</reference>
<keyword evidence="3 7" id="KW-0812">Transmembrane</keyword>
<keyword evidence="4 7" id="KW-1133">Transmembrane helix</keyword>
<comment type="subcellular location">
    <subcellularLocation>
        <location evidence="1">Cell membrane</location>
        <topology evidence="1">Multi-pass membrane protein</topology>
    </subcellularLocation>
</comment>
<evidence type="ECO:0000256" key="1">
    <source>
        <dbReference type="ARBA" id="ARBA00004651"/>
    </source>
</evidence>
<feature type="transmembrane region" description="Helical" evidence="7">
    <location>
        <begin position="445"/>
        <end position="464"/>
    </location>
</feature>
<dbReference type="PANTHER" id="PTHR30509">
    <property type="entry name" value="P-HYDROXYBENZOIC ACID EFFLUX PUMP SUBUNIT-RELATED"/>
    <property type="match status" value="1"/>
</dbReference>
<evidence type="ECO:0000256" key="4">
    <source>
        <dbReference type="ARBA" id="ARBA00022989"/>
    </source>
</evidence>
<evidence type="ECO:0000313" key="10">
    <source>
        <dbReference type="Proteomes" id="UP000287866"/>
    </source>
</evidence>
<evidence type="ECO:0000256" key="2">
    <source>
        <dbReference type="ARBA" id="ARBA00022475"/>
    </source>
</evidence>
<organism evidence="9 10">
    <name type="scientific">Phycicoccus flavus</name>
    <dbReference type="NCBI Taxonomy" id="2502783"/>
    <lineage>
        <taxon>Bacteria</taxon>
        <taxon>Bacillati</taxon>
        <taxon>Actinomycetota</taxon>
        <taxon>Actinomycetes</taxon>
        <taxon>Micrococcales</taxon>
        <taxon>Intrasporangiaceae</taxon>
        <taxon>Phycicoccus</taxon>
    </lineage>
</organism>
<feature type="domain" description="Integral membrane bound transporter" evidence="8">
    <location>
        <begin position="408"/>
        <end position="534"/>
    </location>
</feature>
<evidence type="ECO:0000256" key="5">
    <source>
        <dbReference type="ARBA" id="ARBA00023136"/>
    </source>
</evidence>
<evidence type="ECO:0000256" key="3">
    <source>
        <dbReference type="ARBA" id="ARBA00022692"/>
    </source>
</evidence>
<dbReference type="GO" id="GO:0005886">
    <property type="term" value="C:plasma membrane"/>
    <property type="evidence" value="ECO:0007669"/>
    <property type="project" value="UniProtKB-SubCell"/>
</dbReference>
<sequence length="721" mass="75967">MHRGLLALRDRLAASDPGFGRLRTGVSVLVGVGSTVAVLQLVARLVGVTGQAAFAMTLFGAVVAMLASNALSGMLRREKLPAAAGFPVAVAVGLVLAVLTDTHRLLQVLAFAVVLFAAVYVRRFGGAWFFYGFMAWMGFFFATFLRAQWSLVPELLLAAVVASGWVLLLGVTVLHTNPRRILHSTLRAFFSRGRSVAREAGDLLAVAPGNVRGRARALRALDARRAGLGEAALLADAWSADRSAVPEGWSPSALRRRLIEAQAAIERVAAAATRLQQESEPVLREVARSAAVHLAGRRDVAALVDCGVLRRHADEVERAGGEGWWSARSLAYGIEEFLRFDAAATEPPEVDPGEEAFEAASDLAFGGLPGSPAVARDVAASGASWNPMTRLTMTTRQAVQVAVAGVVAIGLGTLLSPTRFYWAVITAFVMFTGTSTRFETVDKGVARIAGTVAGLVGAVVLARLTAGHDLLVLAIILLALFGAFYVAKVSQAAMTFCITVLLGELYTLIGTYSVGLLELRLGETAIGAAAGIVVALLFAPLSTRATVRSARDAMLSSMVALLEGVATRAEGGPVPDLDARVRRLDDDARRLALVARPLTRQVGWGGAGPRTARRLRLYIASVSQCRALVVALQRRPAVAPDAVAAAARSIVRALRAIAELPPGSVVPDADEPLADADHLLFRDPAASDEDPAVRHLHHLAATLLQVVRTTSGGTPGPRVTT</sequence>
<feature type="transmembrane region" description="Helical" evidence="7">
    <location>
        <begin position="105"/>
        <end position="121"/>
    </location>
</feature>
<dbReference type="PANTHER" id="PTHR30509:SF9">
    <property type="entry name" value="MULTIDRUG RESISTANCE PROTEIN MDTO"/>
    <property type="match status" value="1"/>
</dbReference>
<feature type="transmembrane region" description="Helical" evidence="7">
    <location>
        <begin position="494"/>
        <end position="515"/>
    </location>
</feature>
<feature type="transmembrane region" description="Helical" evidence="7">
    <location>
        <begin position="155"/>
        <end position="174"/>
    </location>
</feature>
<proteinExistence type="inferred from homology"/>
<comment type="caution">
    <text evidence="9">The sequence shown here is derived from an EMBL/GenBank/DDBJ whole genome shotgun (WGS) entry which is preliminary data.</text>
</comment>